<feature type="compositionally biased region" description="Low complexity" evidence="8">
    <location>
        <begin position="206"/>
        <end position="223"/>
    </location>
</feature>
<evidence type="ECO:0000256" key="3">
    <source>
        <dbReference type="ARBA" id="ARBA00005800"/>
    </source>
</evidence>
<proteinExistence type="inferred from homology"/>
<accession>U5Y446</accession>
<evidence type="ECO:0000256" key="8">
    <source>
        <dbReference type="SAM" id="MobiDB-lite"/>
    </source>
</evidence>
<evidence type="ECO:0000313" key="10">
    <source>
        <dbReference type="EMBL" id="AGZ84326.1"/>
    </source>
</evidence>
<dbReference type="EMBL" id="KF647221">
    <property type="protein sequence ID" value="AGZ84326.1"/>
    <property type="molecule type" value="Genomic_DNA"/>
</dbReference>
<dbReference type="Pfam" id="PF05920">
    <property type="entry name" value="Homeobox_KN"/>
    <property type="match status" value="1"/>
</dbReference>
<feature type="domain" description="Homeobox" evidence="9">
    <location>
        <begin position="122"/>
        <end position="183"/>
    </location>
</feature>
<gene>
    <name evidence="10" type="primary">b4</name>
</gene>
<dbReference type="Pfam" id="PF05722">
    <property type="entry name" value="Ustilago_mating"/>
    <property type="match status" value="1"/>
</dbReference>
<dbReference type="GO" id="GO:0003677">
    <property type="term" value="F:DNA binding"/>
    <property type="evidence" value="ECO:0007669"/>
    <property type="project" value="UniProtKB-UniRule"/>
</dbReference>
<protein>
    <submittedName>
        <fullName evidence="10">DNA-binding protein b4</fullName>
    </submittedName>
</protein>
<organism evidence="10">
    <name type="scientific">Mycosarcoma maydis</name>
    <name type="common">Corn smut fungus</name>
    <name type="synonym">Ustilago maydis</name>
    <dbReference type="NCBI Taxonomy" id="5270"/>
    <lineage>
        <taxon>Eukaryota</taxon>
        <taxon>Fungi</taxon>
        <taxon>Dikarya</taxon>
        <taxon>Basidiomycota</taxon>
        <taxon>Ustilaginomycotina</taxon>
        <taxon>Ustilaginomycetes</taxon>
        <taxon>Ustilaginales</taxon>
        <taxon>Ustilaginaceae</taxon>
        <taxon>Mycosarcoma</taxon>
    </lineage>
</organism>
<feature type="region of interest" description="Disordered" evidence="8">
    <location>
        <begin position="201"/>
        <end position="241"/>
    </location>
</feature>
<evidence type="ECO:0000256" key="5">
    <source>
        <dbReference type="ARBA" id="ARBA00023155"/>
    </source>
</evidence>
<evidence type="ECO:0000256" key="6">
    <source>
        <dbReference type="ARBA" id="ARBA00023242"/>
    </source>
</evidence>
<keyword evidence="4 7" id="KW-0238">DNA-binding</keyword>
<dbReference type="VEuPathDB" id="FungiDB:UMAG_12052"/>
<feature type="compositionally biased region" description="Basic residues" evidence="8">
    <location>
        <begin position="294"/>
        <end position="307"/>
    </location>
</feature>
<comment type="subcellular location">
    <subcellularLocation>
        <location evidence="2 7">Nucleus</location>
    </subcellularLocation>
</comment>
<dbReference type="InterPro" id="IPR001356">
    <property type="entry name" value="HD"/>
</dbReference>
<evidence type="ECO:0000256" key="7">
    <source>
        <dbReference type="PROSITE-ProRule" id="PRU00108"/>
    </source>
</evidence>
<dbReference type="SUPFAM" id="SSF46689">
    <property type="entry name" value="Homeodomain-like"/>
    <property type="match status" value="1"/>
</dbReference>
<evidence type="ECO:0000256" key="2">
    <source>
        <dbReference type="ARBA" id="ARBA00004123"/>
    </source>
</evidence>
<feature type="region of interest" description="Disordered" evidence="8">
    <location>
        <begin position="278"/>
        <end position="335"/>
    </location>
</feature>
<dbReference type="PROSITE" id="PS50071">
    <property type="entry name" value="HOMEOBOX_2"/>
    <property type="match status" value="1"/>
</dbReference>
<dbReference type="InterPro" id="IPR008888">
    <property type="entry name" value="Ustilago_mating"/>
</dbReference>
<evidence type="ECO:0000259" key="9">
    <source>
        <dbReference type="PROSITE" id="PS50071"/>
    </source>
</evidence>
<keyword evidence="5 7" id="KW-0371">Homeobox</keyword>
<dbReference type="CDD" id="cd00086">
    <property type="entry name" value="homeodomain"/>
    <property type="match status" value="1"/>
</dbReference>
<evidence type="ECO:0000256" key="4">
    <source>
        <dbReference type="ARBA" id="ARBA00023125"/>
    </source>
</evidence>
<comment type="similarity">
    <text evidence="3">Belongs to the TALE/M-ATYP homeobox family.</text>
</comment>
<feature type="compositionally biased region" description="Polar residues" evidence="8">
    <location>
        <begin position="312"/>
        <end position="335"/>
    </location>
</feature>
<evidence type="ECO:0000256" key="1">
    <source>
        <dbReference type="ARBA" id="ARBA00003916"/>
    </source>
</evidence>
<comment type="function">
    <text evidence="1">The B locus has at least 25 alleles, and any combination of two different B alleles yields a multimeric regulatory protein, that activates genes responsible for the pathogenicity and for the sexual development of the fungus within the corn plant.</text>
</comment>
<dbReference type="InterPro" id="IPR009057">
    <property type="entry name" value="Homeodomain-like_sf"/>
</dbReference>
<feature type="DNA-binding region" description="Homeobox" evidence="7">
    <location>
        <begin position="124"/>
        <end position="184"/>
    </location>
</feature>
<dbReference type="InterPro" id="IPR008422">
    <property type="entry name" value="KN_HD"/>
</dbReference>
<name>U5Y446_MYCMD</name>
<sequence length="410" mass="46081">MSSDPKISITSFLECLSEIEEEFLRDKEKNPPVLVSKLQELQQKTPNNIANLDHDPETIQKIHQTTHRINVAVKAFICIDQTFVSLRSDAVEDASRALKKANASSPVVGCRELSEDLPAYHMRKHFLHTLENPYPTQEEKETLVRLTNESTARVGQSIVNRPPLEVHQLTLWFINARRRSGWSHILKKFAREDRSRMKRLVRAKLSSSNQSTPPSPTSEYPSNDLDDFLSDNLGRPLTPADKQQFEDDWASMISWIKYGVKEKVGDWVYDLCAASKKTPKPGMPRPVTTVAKRQPARKTKPAAKPKSRTANPRASTTPSIDSTLDSSKLESTPELSMCSTADTSFSTFGSSLSMSHYDPFQYGNDILQSPTFKARGNRKVKALPKRAGKQQPDEVENGKIPFLCLSVAFV</sequence>
<dbReference type="GO" id="GO:0005634">
    <property type="term" value="C:nucleus"/>
    <property type="evidence" value="ECO:0007669"/>
    <property type="project" value="UniProtKB-SubCell"/>
</dbReference>
<dbReference type="Gene3D" id="1.10.10.60">
    <property type="entry name" value="Homeodomain-like"/>
    <property type="match status" value="1"/>
</dbReference>
<dbReference type="AlphaFoldDB" id="U5Y446"/>
<keyword evidence="6 7" id="KW-0539">Nucleus</keyword>
<dbReference type="GO" id="GO:0006355">
    <property type="term" value="P:regulation of DNA-templated transcription"/>
    <property type="evidence" value="ECO:0007669"/>
    <property type="project" value="InterPro"/>
</dbReference>
<reference evidence="10" key="1">
    <citation type="submission" date="2013-09" db="EMBL/GenBank/DDBJ databases">
        <title>Light microscope characterisation of solopathogenic strains of Ustilago maydis and their identification using a phylogenetic approach.</title>
        <authorList>
            <person name="Galicia-Garcia P.R."/>
            <person name="Silva-Rojas H.V."/>
            <person name="Mendoza-Onofre L.E."/>
            <person name="Zavaleta-Mancera H.A."/>
            <person name="Cordova-Tellez L."/>
            <person name="Espinosa-Calderon A."/>
        </authorList>
    </citation>
    <scope>NUCLEOTIDE SEQUENCE</scope>
    <source>
        <strain evidence="10">CPO 10.015a</strain>
    </source>
</reference>